<evidence type="ECO:0000256" key="1">
    <source>
        <dbReference type="ARBA" id="ARBA00007626"/>
    </source>
</evidence>
<dbReference type="InterPro" id="IPR050667">
    <property type="entry name" value="PPR-containing_protein"/>
</dbReference>
<protein>
    <recommendedName>
        <fullName evidence="6">Pentacotripeptide-repeat region of PRORP domain-containing protein</fullName>
    </recommendedName>
</protein>
<comment type="similarity">
    <text evidence="1">Belongs to the PPR family. P subfamily.</text>
</comment>
<reference evidence="5" key="1">
    <citation type="journal article" date="2017" name="Nat. Commun.">
        <title>The asparagus genome sheds light on the origin and evolution of a young Y chromosome.</title>
        <authorList>
            <person name="Harkess A."/>
            <person name="Zhou J."/>
            <person name="Xu C."/>
            <person name="Bowers J.E."/>
            <person name="Van der Hulst R."/>
            <person name="Ayyampalayam S."/>
            <person name="Mercati F."/>
            <person name="Riccardi P."/>
            <person name="McKain M.R."/>
            <person name="Kakrana A."/>
            <person name="Tang H."/>
            <person name="Ray J."/>
            <person name="Groenendijk J."/>
            <person name="Arikit S."/>
            <person name="Mathioni S.M."/>
            <person name="Nakano M."/>
            <person name="Shan H."/>
            <person name="Telgmann-Rauber A."/>
            <person name="Kanno A."/>
            <person name="Yue Z."/>
            <person name="Chen H."/>
            <person name="Li W."/>
            <person name="Chen Y."/>
            <person name="Xu X."/>
            <person name="Zhang Y."/>
            <person name="Luo S."/>
            <person name="Chen H."/>
            <person name="Gao J."/>
            <person name="Mao Z."/>
            <person name="Pires J.C."/>
            <person name="Luo M."/>
            <person name="Kudrna D."/>
            <person name="Wing R.A."/>
            <person name="Meyers B.C."/>
            <person name="Yi K."/>
            <person name="Kong H."/>
            <person name="Lavrijsen P."/>
            <person name="Sunseri F."/>
            <person name="Falavigna A."/>
            <person name="Ye Y."/>
            <person name="Leebens-Mack J.H."/>
            <person name="Chen G."/>
        </authorList>
    </citation>
    <scope>NUCLEOTIDE SEQUENCE [LARGE SCALE GENOMIC DNA]</scope>
    <source>
        <strain evidence="5">cv. DH0086</strain>
    </source>
</reference>
<dbReference type="PANTHER" id="PTHR47939:SF9">
    <property type="entry name" value="(WILD MALAYSIAN BANANA) HYPOTHETICAL PROTEIN"/>
    <property type="match status" value="1"/>
</dbReference>
<gene>
    <name evidence="4" type="ORF">A4U43_C03F7980</name>
</gene>
<organism evidence="4 5">
    <name type="scientific">Asparagus officinalis</name>
    <name type="common">Garden asparagus</name>
    <dbReference type="NCBI Taxonomy" id="4686"/>
    <lineage>
        <taxon>Eukaryota</taxon>
        <taxon>Viridiplantae</taxon>
        <taxon>Streptophyta</taxon>
        <taxon>Embryophyta</taxon>
        <taxon>Tracheophyta</taxon>
        <taxon>Spermatophyta</taxon>
        <taxon>Magnoliopsida</taxon>
        <taxon>Liliopsida</taxon>
        <taxon>Asparagales</taxon>
        <taxon>Asparagaceae</taxon>
        <taxon>Asparagoideae</taxon>
        <taxon>Asparagus</taxon>
    </lineage>
</organism>
<dbReference type="Proteomes" id="UP000243459">
    <property type="component" value="Chromosome 3"/>
</dbReference>
<evidence type="ECO:0000256" key="3">
    <source>
        <dbReference type="PROSITE-ProRule" id="PRU00708"/>
    </source>
</evidence>
<dbReference type="AlphaFoldDB" id="A0A5P1FA37"/>
<sequence>MKATSKLGKCLRAPIRVLTSVRDLYIKGMNGCAGRVQSAGALAYPSFTELNCVYSNSARSSASDDDLRELIRAASVGRVQGPVRRSQSVVVGRIDEDEPCEFKEDVKVGSDLLFPRSRSYAVGVKRIRTKGVKPNLTSFTIALAGLYRDQRLDLVDRLLNLMKKHNCHPRLSVYNVRVQELCKLGRVGEAEELLKEMKPNWETYHHLILGFCGVNDLDEAKRVYGEMRRRGLVPESGCYFTLIHYLCKGGDFEFALGVCKESMGRNWVPRFSTMRRLVDGLVSISMADEAREIVAKVKEKFPSSAHLWKETE</sequence>
<dbReference type="NCBIfam" id="TIGR00756">
    <property type="entry name" value="PPR"/>
    <property type="match status" value="3"/>
</dbReference>
<dbReference type="PROSITE" id="PS51375">
    <property type="entry name" value="PPR"/>
    <property type="match status" value="1"/>
</dbReference>
<dbReference type="EMBL" id="CM007383">
    <property type="protein sequence ID" value="ONK74583.1"/>
    <property type="molecule type" value="Genomic_DNA"/>
</dbReference>
<evidence type="ECO:0000256" key="2">
    <source>
        <dbReference type="ARBA" id="ARBA00022737"/>
    </source>
</evidence>
<dbReference type="Gramene" id="ONK74583">
    <property type="protein sequence ID" value="ONK74583"/>
    <property type="gene ID" value="A4U43_C03F7980"/>
</dbReference>
<keyword evidence="5" id="KW-1185">Reference proteome</keyword>
<dbReference type="Pfam" id="PF13812">
    <property type="entry name" value="PPR_3"/>
    <property type="match status" value="1"/>
</dbReference>
<accession>A0A5P1FA37</accession>
<dbReference type="PANTHER" id="PTHR47939">
    <property type="entry name" value="MEMBRANE-ASSOCIATED SALT-INDUCIBLE PROTEIN-LIKE"/>
    <property type="match status" value="1"/>
</dbReference>
<proteinExistence type="inferred from homology"/>
<keyword evidence="2" id="KW-0677">Repeat</keyword>
<feature type="repeat" description="PPR" evidence="3">
    <location>
        <begin position="200"/>
        <end position="234"/>
    </location>
</feature>
<dbReference type="Gene3D" id="1.25.40.10">
    <property type="entry name" value="Tetratricopeptide repeat domain"/>
    <property type="match status" value="2"/>
</dbReference>
<dbReference type="InterPro" id="IPR002885">
    <property type="entry name" value="PPR_rpt"/>
</dbReference>
<evidence type="ECO:0000313" key="4">
    <source>
        <dbReference type="EMBL" id="ONK74583.1"/>
    </source>
</evidence>
<evidence type="ECO:0008006" key="6">
    <source>
        <dbReference type="Google" id="ProtNLM"/>
    </source>
</evidence>
<dbReference type="InterPro" id="IPR011990">
    <property type="entry name" value="TPR-like_helical_dom_sf"/>
</dbReference>
<evidence type="ECO:0000313" key="5">
    <source>
        <dbReference type="Proteomes" id="UP000243459"/>
    </source>
</evidence>
<name>A0A5P1FA37_ASPOF</name>
<dbReference type="Pfam" id="PF13041">
    <property type="entry name" value="PPR_2"/>
    <property type="match status" value="1"/>
</dbReference>